<evidence type="ECO:0000259" key="2">
    <source>
        <dbReference type="Pfam" id="PF00535"/>
    </source>
</evidence>
<reference evidence="4" key="1">
    <citation type="submission" date="2015-03" db="EMBL/GenBank/DDBJ databases">
        <authorList>
            <person name="Wibberg D."/>
        </authorList>
    </citation>
    <scope>NUCLEOTIDE SEQUENCE [LARGE SCALE GENOMIC DNA]</scope>
</reference>
<feature type="region of interest" description="Disordered" evidence="1">
    <location>
        <begin position="459"/>
        <end position="506"/>
    </location>
</feature>
<dbReference type="InterPro" id="IPR019734">
    <property type="entry name" value="TPR_rpt"/>
</dbReference>
<dbReference type="InterPro" id="IPR001173">
    <property type="entry name" value="Glyco_trans_2-like"/>
</dbReference>
<feature type="compositionally biased region" description="Low complexity" evidence="1">
    <location>
        <begin position="492"/>
        <end position="506"/>
    </location>
</feature>
<dbReference type="Gene3D" id="1.25.40.10">
    <property type="entry name" value="Tetratricopeptide repeat domain"/>
    <property type="match status" value="1"/>
</dbReference>
<dbReference type="EMBL" id="LN831776">
    <property type="protein sequence ID" value="CQR58092.1"/>
    <property type="molecule type" value="Genomic_DNA"/>
</dbReference>
<dbReference type="InterPro" id="IPR011990">
    <property type="entry name" value="TPR-like_helical_dom_sf"/>
</dbReference>
<evidence type="ECO:0000313" key="3">
    <source>
        <dbReference type="EMBL" id="CQR58092.1"/>
    </source>
</evidence>
<sequence>MKPRNRISLCMIVKNEADNLPQCLKSVRGVADEIVVVDTGSTDSSVQIARSYGARIVNFPWSGDFAAARNAGLKAARGQWILVLDADEELDQGSAGELLLCAEHMEYEAFFLRIHNHRGTSRSSETITVNPILRMFRNRPAYRFSGIIHEQIASVIVREKPAAAMHLSTVVIHHYGYADGVVAKKDKIRRNVDLLKEQLKRSPGDAFHHFNMAVEYMRLGEYDHALEHIHVSLEHVEPDTSYVHLLHKYEIRCLAVKGDVQGALAACERGITLFPDYPDLHHIKGVLLLQTAAWKEAKEALRQALDIGVSPPGYHTEAGCGTYATLSLLGQLCQETGEDYEAAAFYTKAARLHPEPWPLIARLVRTMKCSGRESELNGWLELHLPPAAAEHRKLAVLLLNEGCYGAAAELLEKSGFNDALGPMGQRGASAAETGSVGAEQCKLPSVGCGESLVQQGAGRMADSEGAGNCDGAETRDGADSSDSAGKGEPVTGSDAPAAQGSAGSPGTVIEDSGSFVMALQKTAAAPAASLRQEDIAVLLEHSCSIPGQGTGLISTPAYQHSRSWMLLADFVLASLPASAASSPAAGKARQLLPLPRMTD</sequence>
<dbReference type="CDD" id="cd02511">
    <property type="entry name" value="Beta4Glucosyltransferase"/>
    <property type="match status" value="1"/>
</dbReference>
<dbReference type="PATRIC" id="fig|1073571.4.peg.6127"/>
<dbReference type="Gene3D" id="3.90.550.10">
    <property type="entry name" value="Spore Coat Polysaccharide Biosynthesis Protein SpsA, Chain A"/>
    <property type="match status" value="1"/>
</dbReference>
<dbReference type="Proteomes" id="UP000033163">
    <property type="component" value="Chromosome I"/>
</dbReference>
<feature type="domain" description="Glycosyltransferase 2-like" evidence="2">
    <location>
        <begin position="8"/>
        <end position="127"/>
    </location>
</feature>
<dbReference type="Pfam" id="PF00535">
    <property type="entry name" value="Glycos_transf_2"/>
    <property type="match status" value="1"/>
</dbReference>
<organism evidence="3 4">
    <name type="scientific">Paenibacillus riograndensis SBR5</name>
    <dbReference type="NCBI Taxonomy" id="1073571"/>
    <lineage>
        <taxon>Bacteria</taxon>
        <taxon>Bacillati</taxon>
        <taxon>Bacillota</taxon>
        <taxon>Bacilli</taxon>
        <taxon>Bacillales</taxon>
        <taxon>Paenibacillaceae</taxon>
        <taxon>Paenibacillus</taxon>
        <taxon>Paenibacillus sonchi group</taxon>
    </lineage>
</organism>
<dbReference type="InterPro" id="IPR029044">
    <property type="entry name" value="Nucleotide-diphossugar_trans"/>
</dbReference>
<dbReference type="PANTHER" id="PTHR43630:SF2">
    <property type="entry name" value="GLYCOSYLTRANSFERASE"/>
    <property type="match status" value="1"/>
</dbReference>
<evidence type="ECO:0000313" key="4">
    <source>
        <dbReference type="Proteomes" id="UP000033163"/>
    </source>
</evidence>
<gene>
    <name evidence="3" type="ORF">PRIO_5705</name>
</gene>
<protein>
    <recommendedName>
        <fullName evidence="2">Glycosyltransferase 2-like domain-containing protein</fullName>
    </recommendedName>
</protein>
<dbReference type="HOGENOM" id="CLU_455494_0_0_9"/>
<dbReference type="KEGG" id="pri:PRIO_5705"/>
<dbReference type="SMART" id="SM00028">
    <property type="entry name" value="TPR"/>
    <property type="match status" value="4"/>
</dbReference>
<evidence type="ECO:0000256" key="1">
    <source>
        <dbReference type="SAM" id="MobiDB-lite"/>
    </source>
</evidence>
<dbReference type="AlphaFoldDB" id="A0A0E4CZ15"/>
<dbReference type="RefSeq" id="WP_020425790.1">
    <property type="nucleotide sequence ID" value="NZ_AGBD01000031.1"/>
</dbReference>
<proteinExistence type="predicted"/>
<dbReference type="PANTHER" id="PTHR43630">
    <property type="entry name" value="POLY-BETA-1,6-N-ACETYL-D-GLUCOSAMINE SYNTHASE"/>
    <property type="match status" value="1"/>
</dbReference>
<dbReference type="SUPFAM" id="SSF48452">
    <property type="entry name" value="TPR-like"/>
    <property type="match status" value="1"/>
</dbReference>
<dbReference type="STRING" id="483937.AMQ84_02825"/>
<accession>A0A0E4CZ15</accession>
<name>A0A0E4CZ15_9BACL</name>
<dbReference type="SUPFAM" id="SSF53448">
    <property type="entry name" value="Nucleotide-diphospho-sugar transferases"/>
    <property type="match status" value="1"/>
</dbReference>